<dbReference type="GO" id="GO:0020037">
    <property type="term" value="F:heme binding"/>
    <property type="evidence" value="ECO:0007669"/>
    <property type="project" value="InterPro"/>
</dbReference>
<dbReference type="InterPro" id="IPR002401">
    <property type="entry name" value="Cyt_P450_E_grp-I"/>
</dbReference>
<dbReference type="Pfam" id="PF00067">
    <property type="entry name" value="p450"/>
    <property type="match status" value="1"/>
</dbReference>
<dbReference type="Proteomes" id="UP000886998">
    <property type="component" value="Unassembled WGS sequence"/>
</dbReference>
<dbReference type="GO" id="GO:0004497">
    <property type="term" value="F:monooxygenase activity"/>
    <property type="evidence" value="ECO:0007669"/>
    <property type="project" value="UniProtKB-KW"/>
</dbReference>
<evidence type="ECO:0008006" key="5">
    <source>
        <dbReference type="Google" id="ProtNLM"/>
    </source>
</evidence>
<dbReference type="InterPro" id="IPR001128">
    <property type="entry name" value="Cyt_P450"/>
</dbReference>
<dbReference type="AlphaFoldDB" id="A0A8X6YAI5"/>
<dbReference type="PRINTS" id="PR00463">
    <property type="entry name" value="EP450I"/>
</dbReference>
<proteinExistence type="inferred from homology"/>
<dbReference type="Gene3D" id="1.10.630.10">
    <property type="entry name" value="Cytochrome P450"/>
    <property type="match status" value="1"/>
</dbReference>
<evidence type="ECO:0000256" key="2">
    <source>
        <dbReference type="ARBA" id="ARBA00023033"/>
    </source>
</evidence>
<dbReference type="OrthoDB" id="6424642at2759"/>
<sequence>MWGERMPSGDEKKVALHKPVIMELMRWSHFPIMFCGGSVYGGPGGFVQTPPEIFKAIVSDRILAAVEKLDWKSPAKAQGFVTNLRRLPNHPPSTKNSRLCLVDRQEWLLISPGGQIIAEPLSKNESQKFRPSGALVNKSGPILLHDGAQPPGKRSISWDMSFCDIHLILQYRLRLIITYLASWAGKRSCPGESYARTEVFLYFTSIFQKFNVSLPEGKEPDFDGQLGIGLVPKPQELCLELR</sequence>
<keyword evidence="4" id="KW-1185">Reference proteome</keyword>
<accession>A0A8X6YAI5</accession>
<keyword evidence="2" id="KW-0503">Monooxygenase</keyword>
<protein>
    <recommendedName>
        <fullName evidence="5">Cytochrome P450</fullName>
    </recommendedName>
</protein>
<organism evidence="3 4">
    <name type="scientific">Trichonephila inaurata madagascariensis</name>
    <dbReference type="NCBI Taxonomy" id="2747483"/>
    <lineage>
        <taxon>Eukaryota</taxon>
        <taxon>Metazoa</taxon>
        <taxon>Ecdysozoa</taxon>
        <taxon>Arthropoda</taxon>
        <taxon>Chelicerata</taxon>
        <taxon>Arachnida</taxon>
        <taxon>Araneae</taxon>
        <taxon>Araneomorphae</taxon>
        <taxon>Entelegynae</taxon>
        <taxon>Araneoidea</taxon>
        <taxon>Nephilidae</taxon>
        <taxon>Trichonephila</taxon>
        <taxon>Trichonephila inaurata</taxon>
    </lineage>
</organism>
<evidence type="ECO:0000313" key="4">
    <source>
        <dbReference type="Proteomes" id="UP000886998"/>
    </source>
</evidence>
<dbReference type="InterPro" id="IPR036396">
    <property type="entry name" value="Cyt_P450_sf"/>
</dbReference>
<dbReference type="EMBL" id="BMAV01017506">
    <property type="protein sequence ID" value="GFY69206.1"/>
    <property type="molecule type" value="Genomic_DNA"/>
</dbReference>
<keyword evidence="2" id="KW-0560">Oxidoreductase</keyword>
<comment type="caution">
    <text evidence="3">The sequence shown here is derived from an EMBL/GenBank/DDBJ whole genome shotgun (WGS) entry which is preliminary data.</text>
</comment>
<evidence type="ECO:0000313" key="3">
    <source>
        <dbReference type="EMBL" id="GFY69206.1"/>
    </source>
</evidence>
<dbReference type="GO" id="GO:0016705">
    <property type="term" value="F:oxidoreductase activity, acting on paired donors, with incorporation or reduction of molecular oxygen"/>
    <property type="evidence" value="ECO:0007669"/>
    <property type="project" value="InterPro"/>
</dbReference>
<name>A0A8X6YAI5_9ARAC</name>
<comment type="similarity">
    <text evidence="1">Belongs to the cytochrome P450 family.</text>
</comment>
<evidence type="ECO:0000256" key="1">
    <source>
        <dbReference type="ARBA" id="ARBA00010617"/>
    </source>
</evidence>
<dbReference type="SUPFAM" id="SSF48264">
    <property type="entry name" value="Cytochrome P450"/>
    <property type="match status" value="1"/>
</dbReference>
<dbReference type="GO" id="GO:0005506">
    <property type="term" value="F:iron ion binding"/>
    <property type="evidence" value="ECO:0007669"/>
    <property type="project" value="InterPro"/>
</dbReference>
<gene>
    <name evidence="3" type="primary">AVEN_153673_1</name>
    <name evidence="3" type="ORF">TNIN_276031</name>
</gene>
<reference evidence="3" key="1">
    <citation type="submission" date="2020-08" db="EMBL/GenBank/DDBJ databases">
        <title>Multicomponent nature underlies the extraordinary mechanical properties of spider dragline silk.</title>
        <authorList>
            <person name="Kono N."/>
            <person name="Nakamura H."/>
            <person name="Mori M."/>
            <person name="Yoshida Y."/>
            <person name="Ohtoshi R."/>
            <person name="Malay A.D."/>
            <person name="Moran D.A.P."/>
            <person name="Tomita M."/>
            <person name="Numata K."/>
            <person name="Arakawa K."/>
        </authorList>
    </citation>
    <scope>NUCLEOTIDE SEQUENCE</scope>
</reference>